<evidence type="ECO:0000256" key="3">
    <source>
        <dbReference type="ARBA" id="ARBA00023004"/>
    </source>
</evidence>
<feature type="domain" description="Cytochrome b5 heme-binding" evidence="5">
    <location>
        <begin position="449"/>
        <end position="526"/>
    </location>
</feature>
<dbReference type="Gene3D" id="3.10.120.10">
    <property type="entry name" value="Cytochrome b5-like heme/steroid binding domain"/>
    <property type="match status" value="2"/>
</dbReference>
<dbReference type="PANTHER" id="PTHR19353:SF19">
    <property type="entry name" value="DELTA(5) FATTY ACID DESATURASE C-RELATED"/>
    <property type="match status" value="1"/>
</dbReference>
<dbReference type="PRINTS" id="PR00363">
    <property type="entry name" value="CYTOCHROMEB5"/>
</dbReference>
<sequence>MSKKTQFTWEELSSLNTQQNAHVAVREKVYDVSKFLDRHPGGKDILLMAAGRDVTAVFESYHAFSDSAKKVLEKYYVGDLISNELPTFPELGIALTRDRVKKYFKDTNQDPKFSGWMWLRYIGIPTVLLLMWSAQVFWLSHNFFLSCVAAAFMGWMCALIGLVNNHDSSHCAVTHHPTLWRVIGHIHDFLNGASFYVWIYQHTLGHHPYTNIDGLDPDIVTTDDHPDIRRIKWTQKWVPRYVYQHVYVPLVYCLLGLKTRIQDVTILFFIKKNGIIRMNPPSGSQLTVFLAGKLFFLIYRVVIPCLVLPVWKVVILFIIADMVASYWLALCFQASHVVSEVDWVEPGKDGKMTQDWAELQIQTTQDYATDSWFFNVFTGALNHQTTHHLFPGVSQIYYPAITPIVRETCKEFGVRYNYKDTFTQALGAHIGHLKRLGQQQKEQHLMNSIRQFTWEELISLNQKHNAHVAVRGKVYDVSKFLTRHPGGSDLLLMAAGKDVTVVFETYHSFSEIAPKTLQKYYVGDLVTNKFPTFPELGEFYKTARERVKNYFKETKQDPKNSPWMWLRHAIMPSMTMIFWLAQARQFFHYYSSYNFFLSCVAAAFMGWFTALTAMVSVHDASHFAVTRNPIIWRLVGHSHDFLMGASYHVWVYQHIFGHHPYTNIDGYDPDISTAKNKPDLRRIKWNQNWLPRYFHQHIYMPLIYCLLGLKTRTQDIAALFIWKKNSTITFNLPSTSHVVVFITGKLFFLFHKILLPAMVLGVWKMIALYTIAEIVGSYWLALIFQASHVVSEVDWPLPDENGKINRDWAELQIETTQDYATDSWFFNVFTGALNHQTAHHLFPSVSQIYYPAITPIVRETCKEFGVRYNYKDTLFQALGCHISHLKRLGQLPEKPSNLRQES</sequence>
<keyword evidence="4" id="KW-1133">Transmembrane helix</keyword>
<evidence type="ECO:0000259" key="5">
    <source>
        <dbReference type="PROSITE" id="PS50255"/>
    </source>
</evidence>
<keyword evidence="4" id="KW-0472">Membrane</keyword>
<dbReference type="InterPro" id="IPR001199">
    <property type="entry name" value="Cyt_B5-like_heme/steroid-bd"/>
</dbReference>
<dbReference type="Proteomes" id="UP001159405">
    <property type="component" value="Unassembled WGS sequence"/>
</dbReference>
<dbReference type="Pfam" id="PF00487">
    <property type="entry name" value="FA_desaturase"/>
    <property type="match status" value="2"/>
</dbReference>
<feature type="transmembrane region" description="Helical" evidence="4">
    <location>
        <begin position="595"/>
        <end position="617"/>
    </location>
</feature>
<feature type="transmembrane region" description="Helical" evidence="4">
    <location>
        <begin position="143"/>
        <end position="163"/>
    </location>
</feature>
<evidence type="ECO:0000256" key="2">
    <source>
        <dbReference type="ARBA" id="ARBA00022723"/>
    </source>
</evidence>
<name>A0ABN8P9F6_9CNID</name>
<proteinExistence type="predicted"/>
<evidence type="ECO:0000313" key="6">
    <source>
        <dbReference type="EMBL" id="CAH3138820.1"/>
    </source>
</evidence>
<dbReference type="PROSITE" id="PS50255">
    <property type="entry name" value="CYTOCHROME_B5_2"/>
    <property type="match status" value="2"/>
</dbReference>
<dbReference type="CDD" id="cd03506">
    <property type="entry name" value="Delta6-FADS-like"/>
    <property type="match status" value="2"/>
</dbReference>
<dbReference type="InterPro" id="IPR012171">
    <property type="entry name" value="Fatty_acid_desaturase"/>
</dbReference>
<dbReference type="EMBL" id="CALNXK010000061">
    <property type="protein sequence ID" value="CAH3138820.1"/>
    <property type="molecule type" value="Genomic_DNA"/>
</dbReference>
<keyword evidence="3" id="KW-0408">Iron</keyword>
<reference evidence="6 7" key="1">
    <citation type="submission" date="2022-05" db="EMBL/GenBank/DDBJ databases">
        <authorList>
            <consortium name="Genoscope - CEA"/>
            <person name="William W."/>
        </authorList>
    </citation>
    <scope>NUCLEOTIDE SEQUENCE [LARGE SCALE GENOMIC DNA]</scope>
</reference>
<comment type="caution">
    <text evidence="6">The sequence shown here is derived from an EMBL/GenBank/DDBJ whole genome shotgun (WGS) entry which is preliminary data.</text>
</comment>
<feature type="transmembrane region" description="Helical" evidence="4">
    <location>
        <begin position="766"/>
        <end position="784"/>
    </location>
</feature>
<keyword evidence="1" id="KW-0349">Heme</keyword>
<dbReference type="InterPro" id="IPR036400">
    <property type="entry name" value="Cyt_B5-like_heme/steroid_sf"/>
</dbReference>
<dbReference type="Pfam" id="PF00173">
    <property type="entry name" value="Cyt-b5"/>
    <property type="match status" value="2"/>
</dbReference>
<keyword evidence="2" id="KW-0479">Metal-binding</keyword>
<keyword evidence="7" id="KW-1185">Reference proteome</keyword>
<dbReference type="InterPro" id="IPR018506">
    <property type="entry name" value="Cyt_B5_heme-BS"/>
</dbReference>
<dbReference type="SMART" id="SM01117">
    <property type="entry name" value="Cyt-b5"/>
    <property type="match status" value="2"/>
</dbReference>
<keyword evidence="4" id="KW-0812">Transmembrane</keyword>
<dbReference type="PROSITE" id="PS00191">
    <property type="entry name" value="CYTOCHROME_B5_1"/>
    <property type="match status" value="2"/>
</dbReference>
<evidence type="ECO:0000256" key="1">
    <source>
        <dbReference type="ARBA" id="ARBA00022617"/>
    </source>
</evidence>
<accession>A0ABN8P9F6</accession>
<protein>
    <recommendedName>
        <fullName evidence="5">Cytochrome b5 heme-binding domain-containing protein</fullName>
    </recommendedName>
</protein>
<feature type="transmembrane region" description="Helical" evidence="4">
    <location>
        <begin position="118"/>
        <end position="137"/>
    </location>
</feature>
<dbReference type="SUPFAM" id="SSF55856">
    <property type="entry name" value="Cytochrome b5-like heme/steroid binding domain"/>
    <property type="match status" value="2"/>
</dbReference>
<dbReference type="InterPro" id="IPR005804">
    <property type="entry name" value="FA_desaturase_dom"/>
</dbReference>
<organism evidence="6 7">
    <name type="scientific">Porites lobata</name>
    <dbReference type="NCBI Taxonomy" id="104759"/>
    <lineage>
        <taxon>Eukaryota</taxon>
        <taxon>Metazoa</taxon>
        <taxon>Cnidaria</taxon>
        <taxon>Anthozoa</taxon>
        <taxon>Hexacorallia</taxon>
        <taxon>Scleractinia</taxon>
        <taxon>Fungiina</taxon>
        <taxon>Poritidae</taxon>
        <taxon>Porites</taxon>
    </lineage>
</organism>
<feature type="transmembrane region" description="Helical" evidence="4">
    <location>
        <begin position="734"/>
        <end position="754"/>
    </location>
</feature>
<feature type="domain" description="Cytochrome b5 heme-binding" evidence="5">
    <location>
        <begin position="4"/>
        <end position="81"/>
    </location>
</feature>
<evidence type="ECO:0000256" key="4">
    <source>
        <dbReference type="SAM" id="Phobius"/>
    </source>
</evidence>
<evidence type="ECO:0000313" key="7">
    <source>
        <dbReference type="Proteomes" id="UP001159405"/>
    </source>
</evidence>
<dbReference type="PANTHER" id="PTHR19353">
    <property type="entry name" value="FATTY ACID DESATURASE 2"/>
    <property type="match status" value="1"/>
</dbReference>
<gene>
    <name evidence="6" type="ORF">PLOB_00040325</name>
</gene>